<organism evidence="1">
    <name type="scientific">Aegilops tauschii</name>
    <name type="common">Tausch's goatgrass</name>
    <name type="synonym">Aegilops squarrosa</name>
    <dbReference type="NCBI Taxonomy" id="37682"/>
    <lineage>
        <taxon>Eukaryota</taxon>
        <taxon>Viridiplantae</taxon>
        <taxon>Streptophyta</taxon>
        <taxon>Embryophyta</taxon>
        <taxon>Tracheophyta</taxon>
        <taxon>Spermatophyta</taxon>
        <taxon>Magnoliopsida</taxon>
        <taxon>Liliopsida</taxon>
        <taxon>Poales</taxon>
        <taxon>Poaceae</taxon>
        <taxon>BOP clade</taxon>
        <taxon>Pooideae</taxon>
        <taxon>Triticodae</taxon>
        <taxon>Triticeae</taxon>
        <taxon>Triticinae</taxon>
        <taxon>Aegilops</taxon>
    </lineage>
</organism>
<dbReference type="AlphaFoldDB" id="M8BUY0"/>
<evidence type="ECO:0000313" key="1">
    <source>
        <dbReference type="EnsemblPlants" id="EMT10624"/>
    </source>
</evidence>
<reference evidence="1" key="1">
    <citation type="submission" date="2015-06" db="UniProtKB">
        <authorList>
            <consortium name="EnsemblPlants"/>
        </authorList>
    </citation>
    <scope>IDENTIFICATION</scope>
</reference>
<proteinExistence type="predicted"/>
<sequence>MSLSEALLDKDNWLISKKTGEYAFAKLDDWNTAPLTPERELGDFRALHSRFVNILRQTNGRDYEDMLPPDLKDFLEKLIADDLKVQHIVCHSFFLPCLSKFLLRVLLDVKLKRPLLTADCQKRNDITKMFVEMPYVDVEGNVLRKIVENNVFLRSWQKRIDEDKARWSLEEPEKTERAMGFDEEKAGWSFMEPEKMTLSIDQEGARWGLIEQQRTGRPLDPLDPRVQIASKLIAVLRAGCLHYHKPNLPKEFEGLLQGITIDKVIRMMNIEFPKFEQRTLELLAEHGLWDHLEIVKLFGKYAARLQEWYTMWSEQAMNFHEAGVYLVMSMKLEFGCLS</sequence>
<protein>
    <submittedName>
        <fullName evidence="1">Uncharacterized protein</fullName>
    </submittedName>
</protein>
<accession>M8BUY0</accession>
<dbReference type="EnsemblPlants" id="EMT10624">
    <property type="protein sequence ID" value="EMT10624"/>
    <property type="gene ID" value="F775_25209"/>
</dbReference>
<name>M8BUY0_AEGTA</name>